<dbReference type="KEGG" id="hro:HELRODRAFT_171021"/>
<dbReference type="InterPro" id="IPR053891">
    <property type="entry name" value="Shisa_N"/>
</dbReference>
<dbReference type="AlphaFoldDB" id="T1F3Q0"/>
<keyword evidence="1" id="KW-0812">Transmembrane</keyword>
<reference evidence="4" key="3">
    <citation type="submission" date="2015-06" db="UniProtKB">
        <authorList>
            <consortium name="EnsemblMetazoa"/>
        </authorList>
    </citation>
    <scope>IDENTIFICATION</scope>
</reference>
<reference evidence="5" key="1">
    <citation type="submission" date="2012-12" db="EMBL/GenBank/DDBJ databases">
        <authorList>
            <person name="Hellsten U."/>
            <person name="Grimwood J."/>
            <person name="Chapman J.A."/>
            <person name="Shapiro H."/>
            <person name="Aerts A."/>
            <person name="Otillar R.P."/>
            <person name="Terry A.Y."/>
            <person name="Boore J.L."/>
            <person name="Simakov O."/>
            <person name="Marletaz F."/>
            <person name="Cho S.-J."/>
            <person name="Edsinger-Gonzales E."/>
            <person name="Havlak P."/>
            <person name="Kuo D.-H."/>
            <person name="Larsson T."/>
            <person name="Lv J."/>
            <person name="Arendt D."/>
            <person name="Savage R."/>
            <person name="Osoegawa K."/>
            <person name="de Jong P."/>
            <person name="Lindberg D.R."/>
            <person name="Seaver E.C."/>
            <person name="Weisblat D.A."/>
            <person name="Putnam N.H."/>
            <person name="Grigoriev I.V."/>
            <person name="Rokhsar D.S."/>
        </authorList>
    </citation>
    <scope>NUCLEOTIDE SEQUENCE</scope>
</reference>
<sequence length="178" mass="19398">MYVQTTQLEFCQGYTDKNGIWNNGFYCRKWGKEDDKYCCGEGTAPYCCPEPTKTTSLPTSSASTPFAFLSSSSSSHQRQQQFMRHLVGPTSAVANDDFLFDGSGDLVGGHANSHHHQDTGLQISPGQDLFPVIVGAGVGGALMLLSLLLVCLLCPCCPCYVRRHRKRSSKPIVGNQSQ</sequence>
<dbReference type="Pfam" id="PF13908">
    <property type="entry name" value="Shisa_N"/>
    <property type="match status" value="1"/>
</dbReference>
<dbReference type="HOGENOM" id="CLU_1512237_0_0_1"/>
<reference evidence="3 5" key="2">
    <citation type="journal article" date="2013" name="Nature">
        <title>Insights into bilaterian evolution from three spiralian genomes.</title>
        <authorList>
            <person name="Simakov O."/>
            <person name="Marletaz F."/>
            <person name="Cho S.J."/>
            <person name="Edsinger-Gonzales E."/>
            <person name="Havlak P."/>
            <person name="Hellsten U."/>
            <person name="Kuo D.H."/>
            <person name="Larsson T."/>
            <person name="Lv J."/>
            <person name="Arendt D."/>
            <person name="Savage R."/>
            <person name="Osoegawa K."/>
            <person name="de Jong P."/>
            <person name="Grimwood J."/>
            <person name="Chapman J.A."/>
            <person name="Shapiro H."/>
            <person name="Aerts A."/>
            <person name="Otillar R.P."/>
            <person name="Terry A.Y."/>
            <person name="Boore J.L."/>
            <person name="Grigoriev I.V."/>
            <person name="Lindberg D.R."/>
            <person name="Seaver E.C."/>
            <person name="Weisblat D.A."/>
            <person name="Putnam N.H."/>
            <person name="Rokhsar D.S."/>
        </authorList>
    </citation>
    <scope>NUCLEOTIDE SEQUENCE</scope>
</reference>
<evidence type="ECO:0000256" key="1">
    <source>
        <dbReference type="SAM" id="Phobius"/>
    </source>
</evidence>
<dbReference type="GeneID" id="20203449"/>
<organism evidence="4 5">
    <name type="scientific">Helobdella robusta</name>
    <name type="common">Californian leech</name>
    <dbReference type="NCBI Taxonomy" id="6412"/>
    <lineage>
        <taxon>Eukaryota</taxon>
        <taxon>Metazoa</taxon>
        <taxon>Spiralia</taxon>
        <taxon>Lophotrochozoa</taxon>
        <taxon>Annelida</taxon>
        <taxon>Clitellata</taxon>
        <taxon>Hirudinea</taxon>
        <taxon>Rhynchobdellida</taxon>
        <taxon>Glossiphoniidae</taxon>
        <taxon>Helobdella</taxon>
    </lineage>
</organism>
<evidence type="ECO:0000259" key="2">
    <source>
        <dbReference type="Pfam" id="PF13908"/>
    </source>
</evidence>
<feature type="transmembrane region" description="Helical" evidence="1">
    <location>
        <begin position="129"/>
        <end position="161"/>
    </location>
</feature>
<dbReference type="EMBL" id="AMQM01003748">
    <property type="status" value="NOT_ANNOTATED_CDS"/>
    <property type="molecule type" value="Genomic_DNA"/>
</dbReference>
<dbReference type="EMBL" id="AMQM01003747">
    <property type="status" value="NOT_ANNOTATED_CDS"/>
    <property type="molecule type" value="Genomic_DNA"/>
</dbReference>
<proteinExistence type="predicted"/>
<keyword evidence="1" id="KW-1133">Transmembrane helix</keyword>
<dbReference type="Proteomes" id="UP000015101">
    <property type="component" value="Unassembled WGS sequence"/>
</dbReference>
<feature type="domain" description="Shisa N-terminal" evidence="2">
    <location>
        <begin position="9"/>
        <end position="53"/>
    </location>
</feature>
<protein>
    <recommendedName>
        <fullName evidence="2">Shisa N-terminal domain-containing protein</fullName>
    </recommendedName>
</protein>
<dbReference type="CTD" id="20203449"/>
<gene>
    <name evidence="4" type="primary">20203449</name>
    <name evidence="3" type="ORF">HELRODRAFT_171021</name>
</gene>
<keyword evidence="1" id="KW-0472">Membrane</keyword>
<evidence type="ECO:0000313" key="4">
    <source>
        <dbReference type="EnsemblMetazoa" id="HelroP171021"/>
    </source>
</evidence>
<dbReference type="InParanoid" id="T1F3Q0"/>
<dbReference type="EnsemblMetazoa" id="HelroT171021">
    <property type="protein sequence ID" value="HelroP171021"/>
    <property type="gene ID" value="HelroG171021"/>
</dbReference>
<dbReference type="EMBL" id="KB096275">
    <property type="protein sequence ID" value="ESO06985.1"/>
    <property type="molecule type" value="Genomic_DNA"/>
</dbReference>
<dbReference type="RefSeq" id="XP_009015081.1">
    <property type="nucleotide sequence ID" value="XM_009016833.1"/>
</dbReference>
<evidence type="ECO:0000313" key="3">
    <source>
        <dbReference type="EMBL" id="ESO06985.1"/>
    </source>
</evidence>
<dbReference type="OrthoDB" id="10010453at2759"/>
<keyword evidence="5" id="KW-1185">Reference proteome</keyword>
<name>T1F3Q0_HELRO</name>
<evidence type="ECO:0000313" key="5">
    <source>
        <dbReference type="Proteomes" id="UP000015101"/>
    </source>
</evidence>
<accession>T1F3Q0</accession>